<name>K0RDC8_THAOC</name>
<evidence type="ECO:0000313" key="3">
    <source>
        <dbReference type="Proteomes" id="UP000266841"/>
    </source>
</evidence>
<feature type="non-terminal residue" evidence="2">
    <location>
        <position position="1"/>
    </location>
</feature>
<evidence type="ECO:0000256" key="1">
    <source>
        <dbReference type="SAM" id="MobiDB-lite"/>
    </source>
</evidence>
<dbReference type="EMBL" id="AGNL01044069">
    <property type="protein sequence ID" value="EJK50269.1"/>
    <property type="molecule type" value="Genomic_DNA"/>
</dbReference>
<dbReference type="Proteomes" id="UP000266841">
    <property type="component" value="Unassembled WGS sequence"/>
</dbReference>
<organism evidence="2 3">
    <name type="scientific">Thalassiosira oceanica</name>
    <name type="common">Marine diatom</name>
    <dbReference type="NCBI Taxonomy" id="159749"/>
    <lineage>
        <taxon>Eukaryota</taxon>
        <taxon>Sar</taxon>
        <taxon>Stramenopiles</taxon>
        <taxon>Ochrophyta</taxon>
        <taxon>Bacillariophyta</taxon>
        <taxon>Coscinodiscophyceae</taxon>
        <taxon>Thalassiosirophycidae</taxon>
        <taxon>Thalassiosirales</taxon>
        <taxon>Thalassiosiraceae</taxon>
        <taxon>Thalassiosira</taxon>
    </lineage>
</organism>
<proteinExistence type="predicted"/>
<feature type="compositionally biased region" description="Polar residues" evidence="1">
    <location>
        <begin position="145"/>
        <end position="154"/>
    </location>
</feature>
<gene>
    <name evidence="2" type="ORF">THAOC_30786</name>
</gene>
<feature type="compositionally biased region" description="Polar residues" evidence="1">
    <location>
        <begin position="171"/>
        <end position="180"/>
    </location>
</feature>
<feature type="region of interest" description="Disordered" evidence="1">
    <location>
        <begin position="116"/>
        <end position="180"/>
    </location>
</feature>
<accession>K0RDC8</accession>
<dbReference type="AlphaFoldDB" id="K0RDC8"/>
<comment type="caution">
    <text evidence="2">The sequence shown here is derived from an EMBL/GenBank/DDBJ whole genome shotgun (WGS) entry which is preliminary data.</text>
</comment>
<protein>
    <submittedName>
        <fullName evidence="2">Uncharacterized protein</fullName>
    </submittedName>
</protein>
<keyword evidence="3" id="KW-1185">Reference proteome</keyword>
<evidence type="ECO:0000313" key="2">
    <source>
        <dbReference type="EMBL" id="EJK50269.1"/>
    </source>
</evidence>
<feature type="region of interest" description="Disordered" evidence="1">
    <location>
        <begin position="312"/>
        <end position="372"/>
    </location>
</feature>
<sequence length="400" mass="42267">FLNSDFPTAGIGCLRITLPQYLPSTTTALVRPHRPDPLRLELEQPLKDVEQLERPSRRHLVDVEVDPPPPAGSVLDQALCVDVLKPAMDVDPAAVAAVVLEVELVGFLPDGVDPAAEGAAPTGAAQGGGRPQLPLPPGRPPRRVNPTSQSSGQAGRQPDYGEASASRRTRAQQSDTVPSAQQAGSLLVGRGAQSWAAGSGAEPRPAVLSLQHARRRPSPPLLVVADCVGSTAVVHVAIRIALPLDLERSWAAGGSRKRGSIEWTDLALACHVLPSARDRRGPARPAARAEEAAAPAVPAHFRMLGQERLRAVPLGPEPPKASRGVLVRGRARRPARRRHGAGGRRGGGGDLRRAAAGGVDRRRRPAGPEELGGVEGRALRLLRRRARPPRALVLDMLQVG</sequence>
<reference evidence="2 3" key="1">
    <citation type="journal article" date="2012" name="Genome Biol.">
        <title>Genome and low-iron response of an oceanic diatom adapted to chronic iron limitation.</title>
        <authorList>
            <person name="Lommer M."/>
            <person name="Specht M."/>
            <person name="Roy A.S."/>
            <person name="Kraemer L."/>
            <person name="Andreson R."/>
            <person name="Gutowska M.A."/>
            <person name="Wolf J."/>
            <person name="Bergner S.V."/>
            <person name="Schilhabel M.B."/>
            <person name="Klostermeier U.C."/>
            <person name="Beiko R.G."/>
            <person name="Rosenstiel P."/>
            <person name="Hippler M."/>
            <person name="Laroche J."/>
        </authorList>
    </citation>
    <scope>NUCLEOTIDE SEQUENCE [LARGE SCALE GENOMIC DNA]</scope>
    <source>
        <strain evidence="2 3">CCMP1005</strain>
    </source>
</reference>
<feature type="compositionally biased region" description="Basic residues" evidence="1">
    <location>
        <begin position="329"/>
        <end position="342"/>
    </location>
</feature>